<dbReference type="OrthoDB" id="5595751at2759"/>
<gene>
    <name evidence="2" type="ORF">BGZ97_009636</name>
</gene>
<proteinExistence type="predicted"/>
<keyword evidence="3" id="KW-1185">Reference proteome</keyword>
<dbReference type="InterPro" id="IPR036108">
    <property type="entry name" value="4pyrrol_syn_uPrphyn_synt_sf"/>
</dbReference>
<name>A0A9P6QNB7_9FUNG</name>
<dbReference type="GO" id="GO:0005829">
    <property type="term" value="C:cytosol"/>
    <property type="evidence" value="ECO:0007669"/>
    <property type="project" value="TreeGrafter"/>
</dbReference>
<feature type="compositionally biased region" description="Polar residues" evidence="1">
    <location>
        <begin position="16"/>
        <end position="30"/>
    </location>
</feature>
<dbReference type="Proteomes" id="UP000823405">
    <property type="component" value="Unassembled WGS sequence"/>
</dbReference>
<evidence type="ECO:0008006" key="4">
    <source>
        <dbReference type="Google" id="ProtNLM"/>
    </source>
</evidence>
<evidence type="ECO:0000313" key="2">
    <source>
        <dbReference type="EMBL" id="KAG0279027.1"/>
    </source>
</evidence>
<dbReference type="Gene3D" id="3.40.50.10090">
    <property type="match status" value="2"/>
</dbReference>
<dbReference type="AlphaFoldDB" id="A0A9P6QNB7"/>
<reference evidence="2" key="1">
    <citation type="journal article" date="2020" name="Fungal Divers.">
        <title>Resolving the Mortierellaceae phylogeny through synthesis of multi-gene phylogenetics and phylogenomics.</title>
        <authorList>
            <person name="Vandepol N."/>
            <person name="Liber J."/>
            <person name="Desiro A."/>
            <person name="Na H."/>
            <person name="Kennedy M."/>
            <person name="Barry K."/>
            <person name="Grigoriev I.V."/>
            <person name="Miller A.N."/>
            <person name="O'Donnell K."/>
            <person name="Stajich J.E."/>
            <person name="Bonito G."/>
        </authorList>
    </citation>
    <scope>NUCLEOTIDE SEQUENCE</scope>
    <source>
        <strain evidence="2">NVP60</strain>
    </source>
</reference>
<sequence>MELKSCSILLLKEPPTFTSPLHSQQPTPDTSAPHATDTYSDALHEAFSRHHLDVVPKVEYLPPMTTVFPKTTLLSRAIAAGYPPGHPQCKNSEFGNLWAFAVTSQNAVSAVEAALQHQANIAIREAWLQIPIYCLTGATFASVKEVGFKIINPSDTSDVSSTFGNSSSSPSFDNAAQLVDFLISLKWPAIANASSGTANGGLYSARNEAVFTSEDAERSVNQPASTDPISSSAPELWFLTGETRMKTLAEKLSIHRRAFREVVVYETGPRLGFEEELSLWVASTLDLHIENNAAGLKLMERQDVQPQGTPAAIMDKNTDVWLVGFSPKGVDLTVPVLRKSLEPCKSSTAFSTVSVRIHWGSIGPTTAARIQEHLQATTIISKSGSKVTFSSNIAVAKAPKPAALAEAIASHLSS</sequence>
<comment type="caution">
    <text evidence="2">The sequence shown here is derived from an EMBL/GenBank/DDBJ whole genome shotgun (WGS) entry which is preliminary data.</text>
</comment>
<protein>
    <recommendedName>
        <fullName evidence="4">Uroporphyrinogen-III synthase</fullName>
    </recommendedName>
</protein>
<dbReference type="EMBL" id="JAAAIN010004691">
    <property type="protein sequence ID" value="KAG0279027.1"/>
    <property type="molecule type" value="Genomic_DNA"/>
</dbReference>
<dbReference type="GO" id="GO:0006780">
    <property type="term" value="P:uroporphyrinogen III biosynthetic process"/>
    <property type="evidence" value="ECO:0007669"/>
    <property type="project" value="InterPro"/>
</dbReference>
<organism evidence="2 3">
    <name type="scientific">Linnemannia gamsii</name>
    <dbReference type="NCBI Taxonomy" id="64522"/>
    <lineage>
        <taxon>Eukaryota</taxon>
        <taxon>Fungi</taxon>
        <taxon>Fungi incertae sedis</taxon>
        <taxon>Mucoromycota</taxon>
        <taxon>Mortierellomycotina</taxon>
        <taxon>Mortierellomycetes</taxon>
        <taxon>Mortierellales</taxon>
        <taxon>Mortierellaceae</taxon>
        <taxon>Linnemannia</taxon>
    </lineage>
</organism>
<dbReference type="InterPro" id="IPR039793">
    <property type="entry name" value="UROS/Hem4"/>
</dbReference>
<dbReference type="SUPFAM" id="SSF69618">
    <property type="entry name" value="HemD-like"/>
    <property type="match status" value="2"/>
</dbReference>
<evidence type="ECO:0000313" key="3">
    <source>
        <dbReference type="Proteomes" id="UP000823405"/>
    </source>
</evidence>
<accession>A0A9P6QNB7</accession>
<dbReference type="GO" id="GO:0004852">
    <property type="term" value="F:uroporphyrinogen-III synthase activity"/>
    <property type="evidence" value="ECO:0007669"/>
    <property type="project" value="InterPro"/>
</dbReference>
<dbReference type="PANTHER" id="PTHR12390:SF0">
    <property type="entry name" value="UROPORPHYRINOGEN-III SYNTHASE"/>
    <property type="match status" value="1"/>
</dbReference>
<evidence type="ECO:0000256" key="1">
    <source>
        <dbReference type="SAM" id="MobiDB-lite"/>
    </source>
</evidence>
<dbReference type="PANTHER" id="PTHR12390">
    <property type="entry name" value="UROPORPHYRINOGEN III SYNTHASE"/>
    <property type="match status" value="1"/>
</dbReference>
<feature type="region of interest" description="Disordered" evidence="1">
    <location>
        <begin position="16"/>
        <end position="36"/>
    </location>
</feature>